<evidence type="ECO:0000313" key="4">
    <source>
        <dbReference type="EMBL" id="KAK9272904.1"/>
    </source>
</evidence>
<protein>
    <recommendedName>
        <fullName evidence="6">Ankyrin repeat protein</fullName>
    </recommendedName>
</protein>
<keyword evidence="1" id="KW-0677">Repeat</keyword>
<evidence type="ECO:0000256" key="3">
    <source>
        <dbReference type="PROSITE-ProRule" id="PRU00023"/>
    </source>
</evidence>
<keyword evidence="5" id="KW-1185">Reference proteome</keyword>
<feature type="repeat" description="ANK" evidence="3">
    <location>
        <begin position="87"/>
        <end position="119"/>
    </location>
</feature>
<evidence type="ECO:0000313" key="5">
    <source>
        <dbReference type="Proteomes" id="UP001415857"/>
    </source>
</evidence>
<dbReference type="PANTHER" id="PTHR24123:SF139">
    <property type="entry name" value="ANKYRIN"/>
    <property type="match status" value="1"/>
</dbReference>
<proteinExistence type="predicted"/>
<dbReference type="Gene3D" id="1.25.40.20">
    <property type="entry name" value="Ankyrin repeat-containing domain"/>
    <property type="match status" value="2"/>
</dbReference>
<dbReference type="PROSITE" id="PS50088">
    <property type="entry name" value="ANK_REPEAT"/>
    <property type="match status" value="1"/>
</dbReference>
<comment type="caution">
    <text evidence="4">The sequence shown here is derived from an EMBL/GenBank/DDBJ whole genome shotgun (WGS) entry which is preliminary data.</text>
</comment>
<keyword evidence="2 3" id="KW-0040">ANK repeat</keyword>
<evidence type="ECO:0008006" key="6">
    <source>
        <dbReference type="Google" id="ProtNLM"/>
    </source>
</evidence>
<evidence type="ECO:0000256" key="1">
    <source>
        <dbReference type="ARBA" id="ARBA00022737"/>
    </source>
</evidence>
<reference evidence="4 5" key="1">
    <citation type="journal article" date="2024" name="Plant J.">
        <title>Genome sequences and population genomics reveal climatic adaptation and genomic divergence between two closely related sweetgum species.</title>
        <authorList>
            <person name="Xu W.Q."/>
            <person name="Ren C.Q."/>
            <person name="Zhang X.Y."/>
            <person name="Comes H.P."/>
            <person name="Liu X.H."/>
            <person name="Li Y.G."/>
            <person name="Kettle C.J."/>
            <person name="Jalonen R."/>
            <person name="Gaisberger H."/>
            <person name="Ma Y.Z."/>
            <person name="Qiu Y.X."/>
        </authorList>
    </citation>
    <scope>NUCLEOTIDE SEQUENCE [LARGE SCALE GENOMIC DNA]</scope>
    <source>
        <strain evidence="4">Hangzhou</strain>
    </source>
</reference>
<dbReference type="PROSITE" id="PS50297">
    <property type="entry name" value="ANK_REP_REGION"/>
    <property type="match status" value="1"/>
</dbReference>
<name>A0AAP0NM30_LIQFO</name>
<accession>A0AAP0NM30</accession>
<dbReference type="PANTHER" id="PTHR24123">
    <property type="entry name" value="ANKYRIN REPEAT-CONTAINING"/>
    <property type="match status" value="1"/>
</dbReference>
<dbReference type="Proteomes" id="UP001415857">
    <property type="component" value="Unassembled WGS sequence"/>
</dbReference>
<gene>
    <name evidence="4" type="ORF">L1049_003283</name>
</gene>
<dbReference type="EMBL" id="JBBPBK010000013">
    <property type="protein sequence ID" value="KAK9272904.1"/>
    <property type="molecule type" value="Genomic_DNA"/>
</dbReference>
<organism evidence="4 5">
    <name type="scientific">Liquidambar formosana</name>
    <name type="common">Formosan gum</name>
    <dbReference type="NCBI Taxonomy" id="63359"/>
    <lineage>
        <taxon>Eukaryota</taxon>
        <taxon>Viridiplantae</taxon>
        <taxon>Streptophyta</taxon>
        <taxon>Embryophyta</taxon>
        <taxon>Tracheophyta</taxon>
        <taxon>Spermatophyta</taxon>
        <taxon>Magnoliopsida</taxon>
        <taxon>eudicotyledons</taxon>
        <taxon>Gunneridae</taxon>
        <taxon>Pentapetalae</taxon>
        <taxon>Saxifragales</taxon>
        <taxon>Altingiaceae</taxon>
        <taxon>Liquidambar</taxon>
    </lineage>
</organism>
<dbReference type="InterPro" id="IPR002110">
    <property type="entry name" value="Ankyrin_rpt"/>
</dbReference>
<dbReference type="SMART" id="SM00248">
    <property type="entry name" value="ANK"/>
    <property type="match status" value="4"/>
</dbReference>
<dbReference type="AlphaFoldDB" id="A0AAP0NM30"/>
<sequence>MTVFGHSGGGFLAGKQVFPVDYEAEVSQRLLEASNSGDLRSALECIEDPFVDVNFIGAVCLKVRKTEVVLRDESSNEVRVEYEEFKTDVTALFLAVHAGNVTLVKKLLSIGADVNQKLFRGFATTAAVREGHLKILEILLKAGASQPACEEALLEASCHGRARFAELLMDSDLIRPHIAVHALVTACCRGFVDVADTLMKCGVNVNATDRVLLRSSKPSLHTNVDCPALVAAVVCRQVSIVRLLLQAGARTDIKVRLGAWSWDTASAEEFRVGAGLAEPYAITWCAVEYFEVSGSILRMLLRHFSPDTLIMEELSFTMPFYVAMQELSMCS</sequence>
<dbReference type="InterPro" id="IPR036770">
    <property type="entry name" value="Ankyrin_rpt-contain_sf"/>
</dbReference>
<evidence type="ECO:0000256" key="2">
    <source>
        <dbReference type="ARBA" id="ARBA00023043"/>
    </source>
</evidence>
<dbReference type="Pfam" id="PF12796">
    <property type="entry name" value="Ank_2"/>
    <property type="match status" value="1"/>
</dbReference>
<dbReference type="InterPro" id="IPR051165">
    <property type="entry name" value="Multifunctional_ANK_Repeat"/>
</dbReference>
<dbReference type="SUPFAM" id="SSF48403">
    <property type="entry name" value="Ankyrin repeat"/>
    <property type="match status" value="1"/>
</dbReference>